<organism evidence="2 3">
    <name type="scientific">Methanohalarchaeum thermophilum</name>
    <dbReference type="NCBI Taxonomy" id="1903181"/>
    <lineage>
        <taxon>Archaea</taxon>
        <taxon>Methanobacteriati</taxon>
        <taxon>Methanobacteriota</taxon>
        <taxon>Methanonatronarchaeia</taxon>
        <taxon>Methanonatronarchaeales</taxon>
        <taxon>Methanonatronarchaeaceae</taxon>
        <taxon>Candidatus Methanohalarchaeum</taxon>
    </lineage>
</organism>
<dbReference type="EMBL" id="MSDW01000001">
    <property type="protein sequence ID" value="OKY78796.1"/>
    <property type="molecule type" value="Genomic_DNA"/>
</dbReference>
<reference evidence="2" key="1">
    <citation type="submission" date="2016-12" db="EMBL/GenBank/DDBJ databases">
        <title>Discovery of methanogenic haloarchaea.</title>
        <authorList>
            <person name="Sorokin D.Y."/>
            <person name="Makarova K.S."/>
            <person name="Abbas B."/>
            <person name="Ferrer M."/>
            <person name="Golyshin P.N."/>
        </authorList>
    </citation>
    <scope>NUCLEOTIDE SEQUENCE [LARGE SCALE GENOMIC DNA]</scope>
    <source>
        <strain evidence="2">HMET1</strain>
    </source>
</reference>
<comment type="caution">
    <text evidence="2">The sequence shown here is derived from an EMBL/GenBank/DDBJ whole genome shotgun (WGS) entry which is preliminary data.</text>
</comment>
<gene>
    <name evidence="2" type="ORF">BTN85_1299</name>
</gene>
<evidence type="ECO:0000313" key="2">
    <source>
        <dbReference type="EMBL" id="OKY78796.1"/>
    </source>
</evidence>
<keyword evidence="3" id="KW-1185">Reference proteome</keyword>
<sequence>MVKIEVSSDKIIRKKTDNRGRLTLGSEYKNQKVEIAILDTKKIKKQRIEKMKNKFEENIEEITKKLWKGKGEIWLRLDKQNKLHINLVNQKTSPNPSNYEKDELLVTIKTWNDIKDLEKKDLEEKRIFEILKNNLMLNKDKYINKTTARIF</sequence>
<dbReference type="AlphaFoldDB" id="A0A1Q6DWS0"/>
<dbReference type="STRING" id="1903181.BTN85_1299"/>
<name>A0A1Q6DWS0_METT1</name>
<feature type="coiled-coil region" evidence="1">
    <location>
        <begin position="38"/>
        <end position="65"/>
    </location>
</feature>
<evidence type="ECO:0000313" key="3">
    <source>
        <dbReference type="Proteomes" id="UP000185744"/>
    </source>
</evidence>
<evidence type="ECO:0000256" key="1">
    <source>
        <dbReference type="SAM" id="Coils"/>
    </source>
</evidence>
<keyword evidence="1" id="KW-0175">Coiled coil</keyword>
<dbReference type="InParanoid" id="A0A1Q6DWS0"/>
<protein>
    <submittedName>
        <fullName evidence="2">Uncharacterized protein</fullName>
    </submittedName>
</protein>
<accession>A0A1Q6DWS0</accession>
<proteinExistence type="predicted"/>
<dbReference type="Proteomes" id="UP000185744">
    <property type="component" value="Unassembled WGS sequence"/>
</dbReference>